<dbReference type="PANTHER" id="PTHR33168">
    <property type="entry name" value="STRESS INDUCED PROTEIN-RELATED"/>
    <property type="match status" value="1"/>
</dbReference>
<proteinExistence type="predicted"/>
<dbReference type="Proteomes" id="UP001497516">
    <property type="component" value="Chromosome 9"/>
</dbReference>
<name>A0AAV2GVW3_9ROSI</name>
<gene>
    <name evidence="2" type="ORF">LTRI10_LOCUS53988</name>
</gene>
<feature type="compositionally biased region" description="Basic residues" evidence="1">
    <location>
        <begin position="29"/>
        <end position="45"/>
    </location>
</feature>
<evidence type="ECO:0000256" key="1">
    <source>
        <dbReference type="SAM" id="MobiDB-lite"/>
    </source>
</evidence>
<evidence type="ECO:0000313" key="3">
    <source>
        <dbReference type="Proteomes" id="UP001497516"/>
    </source>
</evidence>
<keyword evidence="3" id="KW-1185">Reference proteome</keyword>
<organism evidence="2 3">
    <name type="scientific">Linum trigynum</name>
    <dbReference type="NCBI Taxonomy" id="586398"/>
    <lineage>
        <taxon>Eukaryota</taxon>
        <taxon>Viridiplantae</taxon>
        <taxon>Streptophyta</taxon>
        <taxon>Embryophyta</taxon>
        <taxon>Tracheophyta</taxon>
        <taxon>Spermatophyta</taxon>
        <taxon>Magnoliopsida</taxon>
        <taxon>eudicotyledons</taxon>
        <taxon>Gunneridae</taxon>
        <taxon>Pentapetalae</taxon>
        <taxon>rosids</taxon>
        <taxon>fabids</taxon>
        <taxon>Malpighiales</taxon>
        <taxon>Linaceae</taxon>
        <taxon>Linum</taxon>
    </lineage>
</organism>
<reference evidence="2 3" key="1">
    <citation type="submission" date="2024-04" db="EMBL/GenBank/DDBJ databases">
        <authorList>
            <person name="Fracassetti M."/>
        </authorList>
    </citation>
    <scope>NUCLEOTIDE SEQUENCE [LARGE SCALE GENOMIC DNA]</scope>
</reference>
<dbReference type="AlphaFoldDB" id="A0AAV2GVW3"/>
<dbReference type="EMBL" id="OZ034822">
    <property type="protein sequence ID" value="CAL1414854.1"/>
    <property type="molecule type" value="Genomic_DNA"/>
</dbReference>
<feature type="region of interest" description="Disordered" evidence="1">
    <location>
        <begin position="148"/>
        <end position="178"/>
    </location>
</feature>
<sequence>MDYRDEAADSPTIKHRLISSCLLSPFRRHNHHHPLSSPRHHRHPSLTRTPSRAWGSRSPVRRRTSDGDLASTPGRAAATVGKEKCMQFISRIGCGVGQAGGGGGGGGCGGGGGNHHRRRHSVGGDFHYDALSYSLNFDDGNFDDDVSGELPSRDFSARLPHSPPPPPARRNREIQCSF</sequence>
<accession>A0AAV2GVW3</accession>
<feature type="region of interest" description="Disordered" evidence="1">
    <location>
        <begin position="29"/>
        <end position="76"/>
    </location>
</feature>
<protein>
    <submittedName>
        <fullName evidence="2">Uncharacterized protein</fullName>
    </submittedName>
</protein>
<evidence type="ECO:0000313" key="2">
    <source>
        <dbReference type="EMBL" id="CAL1414854.1"/>
    </source>
</evidence>